<keyword evidence="3" id="KW-0804">Transcription</keyword>
<organism evidence="8 9">
    <name type="scientific">Allosphingosinicella deserti</name>
    <dbReference type="NCBI Taxonomy" id="2116704"/>
    <lineage>
        <taxon>Bacteria</taxon>
        <taxon>Pseudomonadati</taxon>
        <taxon>Pseudomonadota</taxon>
        <taxon>Alphaproteobacteria</taxon>
        <taxon>Sphingomonadales</taxon>
        <taxon>Sphingomonadaceae</taxon>
        <taxon>Allosphingosinicella</taxon>
    </lineage>
</organism>
<evidence type="ECO:0000259" key="6">
    <source>
        <dbReference type="PROSITE" id="PS50110"/>
    </source>
</evidence>
<dbReference type="InterPro" id="IPR001789">
    <property type="entry name" value="Sig_transdc_resp-reg_receiver"/>
</dbReference>
<proteinExistence type="predicted"/>
<dbReference type="GO" id="GO:0032993">
    <property type="term" value="C:protein-DNA complex"/>
    <property type="evidence" value="ECO:0007669"/>
    <property type="project" value="TreeGrafter"/>
</dbReference>
<feature type="modified residue" description="4-aspartylphosphate" evidence="4">
    <location>
        <position position="53"/>
    </location>
</feature>
<dbReference type="InterPro" id="IPR016032">
    <property type="entry name" value="Sig_transdc_resp-reg_C-effctor"/>
</dbReference>
<dbReference type="SMART" id="SM00448">
    <property type="entry name" value="REC"/>
    <property type="match status" value="1"/>
</dbReference>
<dbReference type="Pfam" id="PF00486">
    <property type="entry name" value="Trans_reg_C"/>
    <property type="match status" value="1"/>
</dbReference>
<dbReference type="SUPFAM" id="SSF52172">
    <property type="entry name" value="CheY-like"/>
    <property type="match status" value="1"/>
</dbReference>
<evidence type="ECO:0000256" key="1">
    <source>
        <dbReference type="ARBA" id="ARBA00023015"/>
    </source>
</evidence>
<keyword evidence="2 5" id="KW-0238">DNA-binding</keyword>
<evidence type="ECO:0008006" key="10">
    <source>
        <dbReference type="Google" id="ProtNLM"/>
    </source>
</evidence>
<dbReference type="OrthoDB" id="7594258at2"/>
<dbReference type="PROSITE" id="PS51755">
    <property type="entry name" value="OMPR_PHOB"/>
    <property type="match status" value="1"/>
</dbReference>
<dbReference type="CDD" id="cd00383">
    <property type="entry name" value="trans_reg_C"/>
    <property type="match status" value="1"/>
</dbReference>
<dbReference type="Gene3D" id="6.10.250.690">
    <property type="match status" value="1"/>
</dbReference>
<evidence type="ECO:0000313" key="8">
    <source>
        <dbReference type="EMBL" id="PSJ36374.1"/>
    </source>
</evidence>
<evidence type="ECO:0000259" key="7">
    <source>
        <dbReference type="PROSITE" id="PS51755"/>
    </source>
</evidence>
<keyword evidence="1" id="KW-0805">Transcription regulation</keyword>
<evidence type="ECO:0000256" key="3">
    <source>
        <dbReference type="ARBA" id="ARBA00023163"/>
    </source>
</evidence>
<dbReference type="PANTHER" id="PTHR48111:SF67">
    <property type="entry name" value="TRANSCRIPTIONAL REGULATORY PROTEIN TCTD"/>
    <property type="match status" value="1"/>
</dbReference>
<dbReference type="EMBL" id="PXYI01000014">
    <property type="protein sequence ID" value="PSJ36374.1"/>
    <property type="molecule type" value="Genomic_DNA"/>
</dbReference>
<feature type="domain" description="OmpR/PhoB-type" evidence="7">
    <location>
        <begin position="139"/>
        <end position="239"/>
    </location>
</feature>
<sequence length="248" mass="26576">MTMEILVVEDDPKLRSVLSATAQVGGFDTREAESGSQAISLVSQGVGDVVLLDLGLPDYDGRELLIILRQLSDRPILVVSGRGSEQDRIEALDLGADDFIVKPFLPGELLARIRASLRRHGRPLPEAGDAAEGGFDAAGRLPSRLGSYLLDPFDQSVSFNGGKARLSDAEYRIFGALAGAAEAVLSRAELLAILYGEEAPATSKIIDVYISRVRAKLRDIPGGRDVLQTVTGSGWRLLEPPRTVSGIR</sequence>
<dbReference type="GO" id="GO:0000976">
    <property type="term" value="F:transcription cis-regulatory region binding"/>
    <property type="evidence" value="ECO:0007669"/>
    <property type="project" value="TreeGrafter"/>
</dbReference>
<evidence type="ECO:0000313" key="9">
    <source>
        <dbReference type="Proteomes" id="UP000241167"/>
    </source>
</evidence>
<dbReference type="SUPFAM" id="SSF46894">
    <property type="entry name" value="C-terminal effector domain of the bipartite response regulators"/>
    <property type="match status" value="1"/>
</dbReference>
<dbReference type="GO" id="GO:0006355">
    <property type="term" value="P:regulation of DNA-templated transcription"/>
    <property type="evidence" value="ECO:0007669"/>
    <property type="project" value="InterPro"/>
</dbReference>
<dbReference type="Gene3D" id="3.40.50.2300">
    <property type="match status" value="1"/>
</dbReference>
<gene>
    <name evidence="8" type="ORF">C7I55_26380</name>
</gene>
<dbReference type="InterPro" id="IPR039420">
    <property type="entry name" value="WalR-like"/>
</dbReference>
<evidence type="ECO:0000256" key="4">
    <source>
        <dbReference type="PROSITE-ProRule" id="PRU00169"/>
    </source>
</evidence>
<dbReference type="InterPro" id="IPR036388">
    <property type="entry name" value="WH-like_DNA-bd_sf"/>
</dbReference>
<dbReference type="InterPro" id="IPR011006">
    <property type="entry name" value="CheY-like_superfamily"/>
</dbReference>
<dbReference type="PROSITE" id="PS50110">
    <property type="entry name" value="RESPONSE_REGULATORY"/>
    <property type="match status" value="1"/>
</dbReference>
<reference evidence="8 9" key="1">
    <citation type="submission" date="2018-03" db="EMBL/GenBank/DDBJ databases">
        <title>The draft genome of Sphingosinicella sp. GL-C-18.</title>
        <authorList>
            <person name="Liu L."/>
            <person name="Li L."/>
            <person name="Liang L."/>
            <person name="Zhang X."/>
            <person name="Wang T."/>
        </authorList>
    </citation>
    <scope>NUCLEOTIDE SEQUENCE [LARGE SCALE GENOMIC DNA]</scope>
    <source>
        <strain evidence="8 9">GL-C-18</strain>
    </source>
</reference>
<dbReference type="InterPro" id="IPR001867">
    <property type="entry name" value="OmpR/PhoB-type_DNA-bd"/>
</dbReference>
<dbReference type="GO" id="GO:0000156">
    <property type="term" value="F:phosphorelay response regulator activity"/>
    <property type="evidence" value="ECO:0007669"/>
    <property type="project" value="TreeGrafter"/>
</dbReference>
<name>A0A2P7QEK5_9SPHN</name>
<dbReference type="PANTHER" id="PTHR48111">
    <property type="entry name" value="REGULATOR OF RPOS"/>
    <property type="match status" value="1"/>
</dbReference>
<dbReference type="Gene3D" id="1.10.10.10">
    <property type="entry name" value="Winged helix-like DNA-binding domain superfamily/Winged helix DNA-binding domain"/>
    <property type="match status" value="1"/>
</dbReference>
<dbReference type="GO" id="GO:0005829">
    <property type="term" value="C:cytosol"/>
    <property type="evidence" value="ECO:0007669"/>
    <property type="project" value="TreeGrafter"/>
</dbReference>
<evidence type="ECO:0000256" key="5">
    <source>
        <dbReference type="PROSITE-ProRule" id="PRU01091"/>
    </source>
</evidence>
<dbReference type="SMART" id="SM00862">
    <property type="entry name" value="Trans_reg_C"/>
    <property type="match status" value="1"/>
</dbReference>
<keyword evidence="4" id="KW-0597">Phosphoprotein</keyword>
<keyword evidence="9" id="KW-1185">Reference proteome</keyword>
<accession>A0A2P7QEK5</accession>
<comment type="caution">
    <text evidence="8">The sequence shown here is derived from an EMBL/GenBank/DDBJ whole genome shotgun (WGS) entry which is preliminary data.</text>
</comment>
<protein>
    <recommendedName>
        <fullName evidence="10">DNA-binding response regulator</fullName>
    </recommendedName>
</protein>
<dbReference type="AlphaFoldDB" id="A0A2P7QEK5"/>
<dbReference type="Proteomes" id="UP000241167">
    <property type="component" value="Unassembled WGS sequence"/>
</dbReference>
<evidence type="ECO:0000256" key="2">
    <source>
        <dbReference type="ARBA" id="ARBA00023125"/>
    </source>
</evidence>
<dbReference type="Pfam" id="PF00072">
    <property type="entry name" value="Response_reg"/>
    <property type="match status" value="1"/>
</dbReference>
<feature type="domain" description="Response regulatory" evidence="6">
    <location>
        <begin position="4"/>
        <end position="117"/>
    </location>
</feature>
<feature type="DNA-binding region" description="OmpR/PhoB-type" evidence="5">
    <location>
        <begin position="139"/>
        <end position="239"/>
    </location>
</feature>